<dbReference type="InParanoid" id="A0A317XHS4"/>
<evidence type="ECO:0000313" key="2">
    <source>
        <dbReference type="EMBL" id="PWY97357.1"/>
    </source>
</evidence>
<keyword evidence="3" id="KW-1185">Reference proteome</keyword>
<evidence type="ECO:0000256" key="1">
    <source>
        <dbReference type="SAM" id="MobiDB-lite"/>
    </source>
</evidence>
<reference evidence="2 3" key="1">
    <citation type="journal article" date="2018" name="Mol. Biol. Evol.">
        <title>Broad Genomic Sampling Reveals a Smut Pathogenic Ancestry of the Fungal Clade Ustilaginomycotina.</title>
        <authorList>
            <person name="Kijpornyongpan T."/>
            <person name="Mondo S.J."/>
            <person name="Barry K."/>
            <person name="Sandor L."/>
            <person name="Lee J."/>
            <person name="Lipzen A."/>
            <person name="Pangilinan J."/>
            <person name="LaButti K."/>
            <person name="Hainaut M."/>
            <person name="Henrissat B."/>
            <person name="Grigoriev I.V."/>
            <person name="Spatafora J.W."/>
            <person name="Aime M.C."/>
        </authorList>
    </citation>
    <scope>NUCLEOTIDE SEQUENCE [LARGE SCALE GENOMIC DNA]</scope>
    <source>
        <strain evidence="2 3">MCA 3645</strain>
    </source>
</reference>
<organism evidence="2 3">
    <name type="scientific">Testicularia cyperi</name>
    <dbReference type="NCBI Taxonomy" id="1882483"/>
    <lineage>
        <taxon>Eukaryota</taxon>
        <taxon>Fungi</taxon>
        <taxon>Dikarya</taxon>
        <taxon>Basidiomycota</taxon>
        <taxon>Ustilaginomycotina</taxon>
        <taxon>Ustilaginomycetes</taxon>
        <taxon>Ustilaginales</taxon>
        <taxon>Anthracoideaceae</taxon>
        <taxon>Testicularia</taxon>
    </lineage>
</organism>
<dbReference type="AlphaFoldDB" id="A0A317XHS4"/>
<feature type="region of interest" description="Disordered" evidence="1">
    <location>
        <begin position="1"/>
        <end position="21"/>
    </location>
</feature>
<name>A0A317XHS4_9BASI</name>
<dbReference type="Proteomes" id="UP000246740">
    <property type="component" value="Unassembled WGS sequence"/>
</dbReference>
<dbReference type="EMBL" id="KZ819210">
    <property type="protein sequence ID" value="PWY97357.1"/>
    <property type="molecule type" value="Genomic_DNA"/>
</dbReference>
<evidence type="ECO:0000313" key="3">
    <source>
        <dbReference type="Proteomes" id="UP000246740"/>
    </source>
</evidence>
<feature type="region of interest" description="Disordered" evidence="1">
    <location>
        <begin position="85"/>
        <end position="117"/>
    </location>
</feature>
<gene>
    <name evidence="2" type="ORF">BCV70DRAFT_67819</name>
</gene>
<feature type="compositionally biased region" description="Basic and acidic residues" evidence="1">
    <location>
        <begin position="104"/>
        <end position="117"/>
    </location>
</feature>
<accession>A0A317XHS4</accession>
<sequence>MNLDVKFSRRMPNSLSSRESDPASCCARHCGFTRTHKDFVDATVPGFEELDRVLQAFHNQEFLSNAGPEDLVQFEQQILAAKDKLHESADEATEAAEAAEASEAADRPVNKGKGLAEDTRDVRSLRWTDENGIMHDGTTMKILHDFYVPQYAPGFLHPSQDYRFLFGPTGHGSKATRLWNGDRANGLLPLKRNRIMLSLSEVPITGLDWSDLSMKPLVGVFKPWGQRAVYLVDGVALRTKYGAHITRGDFEHLGPGMVGVIAAERWPITSTRYGYKFNLAAAAPNWAFKRVLWKPPNDASSSQPIELD</sequence>
<protein>
    <submittedName>
        <fullName evidence="2">Uncharacterized protein</fullName>
    </submittedName>
</protein>
<proteinExistence type="predicted"/>